<dbReference type="InterPro" id="IPR001005">
    <property type="entry name" value="SANT/Myb"/>
</dbReference>
<name>A0A0D3CT77_BRAOL</name>
<proteinExistence type="predicted"/>
<reference evidence="3" key="2">
    <citation type="submission" date="2015-03" db="UniProtKB">
        <authorList>
            <consortium name="EnsemblPlants"/>
        </authorList>
    </citation>
    <scope>IDENTIFICATION</scope>
</reference>
<dbReference type="STRING" id="109376.A0A0D3CT77"/>
<dbReference type="EnsemblPlants" id="Bo6g065000.1">
    <property type="protein sequence ID" value="Bo6g065000.1"/>
    <property type="gene ID" value="Bo6g065000"/>
</dbReference>
<dbReference type="Pfam" id="PF04827">
    <property type="entry name" value="Plant_tran"/>
    <property type="match status" value="2"/>
</dbReference>
<dbReference type="Gramene" id="Bo6g065000.1">
    <property type="protein sequence ID" value="Bo6g065000.1"/>
    <property type="gene ID" value="Bo6g065000"/>
</dbReference>
<dbReference type="InterPro" id="IPR006912">
    <property type="entry name" value="Harbinger_derived_prot"/>
</dbReference>
<sequence>MDSTNPYIETFNFIDFLTSQQGCVLPEPFRYESFTHGGENQQLHVFSTQCTETSSFGEDTPTKRKERKKWSPTDEVVLISSWLNTSKDPVVGNEQKAVAFWKRITDYFAASPKLESGEKREPMQCKQRWQDLNDLVCKFSGSYEAAKRQKTSAQNENDVVKLAHKIFYNDHKKRFTLQHAWEELRHDQKWGEQASSKIDGSAKKRRSKGASGKRTIVDGKALSKFQTMWSIKEKDLAVKERLSKMGLLDMLIAKPEPLSEEEEALKKKRLFMHIVDRLSNEVLYFREKKDGLGRISLSPLQKCTAAIRVLAYGSAADTFVEGIIYIFGDEYVRRPTPADLQCLLNIGEHRGFPGMIGSIDCMHWEWKNCPTAWKGQYSRGSGKPTIVLEAVASYDLWIRHAFFGRPGSASHLLRQWKKVLFGLLSHRWYLPEIDNFYPIYSNTTPKAVLFAQRQEAVRKDVERASGVLPARFAIVKNPSLFLDKVKIGKIMRACIILHNMIVEDEGN</sequence>
<evidence type="ECO:0000313" key="4">
    <source>
        <dbReference type="Proteomes" id="UP000032141"/>
    </source>
</evidence>
<dbReference type="Proteomes" id="UP000032141">
    <property type="component" value="Chromosome C6"/>
</dbReference>
<protein>
    <recommendedName>
        <fullName evidence="2">Myb-like domain-containing protein</fullName>
    </recommendedName>
</protein>
<organism evidence="3 4">
    <name type="scientific">Brassica oleracea var. oleracea</name>
    <dbReference type="NCBI Taxonomy" id="109376"/>
    <lineage>
        <taxon>Eukaryota</taxon>
        <taxon>Viridiplantae</taxon>
        <taxon>Streptophyta</taxon>
        <taxon>Embryophyta</taxon>
        <taxon>Tracheophyta</taxon>
        <taxon>Spermatophyta</taxon>
        <taxon>Magnoliopsida</taxon>
        <taxon>eudicotyledons</taxon>
        <taxon>Gunneridae</taxon>
        <taxon>Pentapetalae</taxon>
        <taxon>rosids</taxon>
        <taxon>malvids</taxon>
        <taxon>Brassicales</taxon>
        <taxon>Brassicaceae</taxon>
        <taxon>Brassiceae</taxon>
        <taxon>Brassica</taxon>
    </lineage>
</organism>
<evidence type="ECO:0000313" key="3">
    <source>
        <dbReference type="EnsemblPlants" id="Bo6g065000.1"/>
    </source>
</evidence>
<evidence type="ECO:0000259" key="2">
    <source>
        <dbReference type="PROSITE" id="PS50090"/>
    </source>
</evidence>
<dbReference type="HOGENOM" id="CLU_012390_5_3_1"/>
<feature type="region of interest" description="Disordered" evidence="1">
    <location>
        <begin position="192"/>
        <end position="214"/>
    </location>
</feature>
<dbReference type="AlphaFoldDB" id="A0A0D3CT77"/>
<feature type="domain" description="Myb-like" evidence="2">
    <location>
        <begin position="62"/>
        <end position="133"/>
    </location>
</feature>
<dbReference type="PROSITE" id="PS50090">
    <property type="entry name" value="MYB_LIKE"/>
    <property type="match status" value="1"/>
</dbReference>
<reference evidence="3 4" key="1">
    <citation type="journal article" date="2014" name="Genome Biol.">
        <title>Transcriptome and methylome profiling reveals relics of genome dominance in the mesopolyploid Brassica oleracea.</title>
        <authorList>
            <person name="Parkin I.A."/>
            <person name="Koh C."/>
            <person name="Tang H."/>
            <person name="Robinson S.J."/>
            <person name="Kagale S."/>
            <person name="Clarke W.E."/>
            <person name="Town C.D."/>
            <person name="Nixon J."/>
            <person name="Krishnakumar V."/>
            <person name="Bidwell S.L."/>
            <person name="Denoeud F."/>
            <person name="Belcram H."/>
            <person name="Links M.G."/>
            <person name="Just J."/>
            <person name="Clarke C."/>
            <person name="Bender T."/>
            <person name="Huebert T."/>
            <person name="Mason A.S."/>
            <person name="Pires J.C."/>
            <person name="Barker G."/>
            <person name="Moore J."/>
            <person name="Walley P.G."/>
            <person name="Manoli S."/>
            <person name="Batley J."/>
            <person name="Edwards D."/>
            <person name="Nelson M.N."/>
            <person name="Wang X."/>
            <person name="Paterson A.H."/>
            <person name="King G."/>
            <person name="Bancroft I."/>
            <person name="Chalhoub B."/>
            <person name="Sharpe A.G."/>
        </authorList>
    </citation>
    <scope>NUCLEOTIDE SEQUENCE</scope>
    <source>
        <strain evidence="3 4">cv. TO1000</strain>
    </source>
</reference>
<dbReference type="PANTHER" id="PTHR47150">
    <property type="entry name" value="OS12G0169200 PROTEIN"/>
    <property type="match status" value="1"/>
</dbReference>
<accession>A0A0D3CT77</accession>
<keyword evidence="4" id="KW-1185">Reference proteome</keyword>
<evidence type="ECO:0000256" key="1">
    <source>
        <dbReference type="SAM" id="MobiDB-lite"/>
    </source>
</evidence>
<dbReference type="PANTHER" id="PTHR47150:SF5">
    <property type="entry name" value="OS07G0546750 PROTEIN"/>
    <property type="match status" value="1"/>
</dbReference>